<feature type="domain" description="AAA+ ATPase" evidence="1">
    <location>
        <begin position="19"/>
        <end position="136"/>
    </location>
</feature>
<dbReference type="PANTHER" id="PTHR43566:SF1">
    <property type="entry name" value="AAA+ ATPASE DOMAIN-CONTAINING PROTEIN"/>
    <property type="match status" value="1"/>
</dbReference>
<dbReference type="Proteomes" id="UP000077667">
    <property type="component" value="Chromosome"/>
</dbReference>
<dbReference type="EMBL" id="CP015772">
    <property type="protein sequence ID" value="ANH83378.1"/>
    <property type="molecule type" value="Genomic_DNA"/>
</dbReference>
<dbReference type="InterPro" id="IPR027417">
    <property type="entry name" value="P-loop_NTPase"/>
</dbReference>
<dbReference type="RefSeq" id="WP_067760886.1">
    <property type="nucleotide sequence ID" value="NZ_CP015772.1"/>
</dbReference>
<keyword evidence="3" id="KW-1185">Reference proteome</keyword>
<dbReference type="Gene3D" id="3.40.50.300">
    <property type="entry name" value="P-loop containing nucleotide triphosphate hydrolases"/>
    <property type="match status" value="1"/>
</dbReference>
<name>A0A1A9I6S6_9BACT</name>
<dbReference type="Pfam" id="PF13173">
    <property type="entry name" value="AAA_14"/>
    <property type="match status" value="1"/>
</dbReference>
<dbReference type="InterPro" id="IPR041682">
    <property type="entry name" value="AAA_14"/>
</dbReference>
<dbReference type="SMART" id="SM00382">
    <property type="entry name" value="AAA"/>
    <property type="match status" value="1"/>
</dbReference>
<dbReference type="OrthoDB" id="9778168at2"/>
<organism evidence="2 3">
    <name type="scientific">Niabella ginsenosidivorans</name>
    <dbReference type="NCBI Taxonomy" id="1176587"/>
    <lineage>
        <taxon>Bacteria</taxon>
        <taxon>Pseudomonadati</taxon>
        <taxon>Bacteroidota</taxon>
        <taxon>Chitinophagia</taxon>
        <taxon>Chitinophagales</taxon>
        <taxon>Chitinophagaceae</taxon>
        <taxon>Niabella</taxon>
    </lineage>
</organism>
<dbReference type="InterPro" id="IPR025420">
    <property type="entry name" value="DUF4143"/>
</dbReference>
<dbReference type="STRING" id="1176587.A8C56_22450"/>
<reference evidence="2 3" key="1">
    <citation type="submission" date="2016-05" db="EMBL/GenBank/DDBJ databases">
        <title>Niabella ginsenosidivorans BS26 whole genome sequencing.</title>
        <authorList>
            <person name="Im W.T."/>
            <person name="Siddiqi M.Z."/>
        </authorList>
    </citation>
    <scope>NUCLEOTIDE SEQUENCE [LARGE SCALE GENOMIC DNA]</scope>
    <source>
        <strain evidence="2 3">BS26</strain>
    </source>
</reference>
<evidence type="ECO:0000313" key="3">
    <source>
        <dbReference type="Proteomes" id="UP000077667"/>
    </source>
</evidence>
<dbReference type="InterPro" id="IPR003593">
    <property type="entry name" value="AAA+_ATPase"/>
</dbReference>
<accession>A0A1A9I6S6</accession>
<dbReference type="PANTHER" id="PTHR43566">
    <property type="entry name" value="CONSERVED PROTEIN"/>
    <property type="match status" value="1"/>
</dbReference>
<sequence>MTKDIVRDLENVLYNRADYKKAILLLGPRQVGKTTLAKLLGNKLSSDYIYFNGDEIQTRSLWQLQQVPLLKQTIEKHPVVILDEAQMIEDVGIICKQLIDADLHKQFIITGSSMLDIAHSTQEPLTGRKWEYYLYPISYAELYRHQGFLETNRNLESYLVYGTYPEVASHLPNAVELLNNLTSSYLYKDVLALTGLRKPQLLDRILQALSLQIGSEVSLNELAGLVGADVKTVDQYIYLLEQVFVVYRLNAFSRNLRNEINRKKKIYFYDNGIRNAVIGDYKFPGLRNDLGALWENFLITERKKLLAYHGFYGHTYFWRDKRSEIDYIEEIDGTLYAYEFKWSPGAKVKFPNSFTATYQPRETKVIHRDNYQEWLNAYPY</sequence>
<dbReference type="CDD" id="cd00009">
    <property type="entry name" value="AAA"/>
    <property type="match status" value="1"/>
</dbReference>
<dbReference type="KEGG" id="nia:A8C56_22450"/>
<gene>
    <name evidence="2" type="ORF">A8C56_22450</name>
</gene>
<dbReference type="SUPFAM" id="SSF52540">
    <property type="entry name" value="P-loop containing nucleoside triphosphate hydrolases"/>
    <property type="match status" value="1"/>
</dbReference>
<evidence type="ECO:0000259" key="1">
    <source>
        <dbReference type="SMART" id="SM00382"/>
    </source>
</evidence>
<protein>
    <submittedName>
        <fullName evidence="2">ATPase</fullName>
    </submittedName>
</protein>
<evidence type="ECO:0000313" key="2">
    <source>
        <dbReference type="EMBL" id="ANH83378.1"/>
    </source>
</evidence>
<dbReference type="AlphaFoldDB" id="A0A1A9I6S6"/>
<dbReference type="Pfam" id="PF13635">
    <property type="entry name" value="DUF4143"/>
    <property type="match status" value="1"/>
</dbReference>
<proteinExistence type="predicted"/>